<organism evidence="9 10">
    <name type="scientific">Jatrophihabitans lederbergiae</name>
    <dbReference type="NCBI Taxonomy" id="3075547"/>
    <lineage>
        <taxon>Bacteria</taxon>
        <taxon>Bacillati</taxon>
        <taxon>Actinomycetota</taxon>
        <taxon>Actinomycetes</taxon>
        <taxon>Jatrophihabitantales</taxon>
        <taxon>Jatrophihabitantaceae</taxon>
        <taxon>Jatrophihabitans</taxon>
    </lineage>
</organism>
<evidence type="ECO:0000256" key="5">
    <source>
        <dbReference type="ARBA" id="ARBA00023125"/>
    </source>
</evidence>
<evidence type="ECO:0000256" key="1">
    <source>
        <dbReference type="ARBA" id="ARBA00000213"/>
    </source>
</evidence>
<evidence type="ECO:0000256" key="3">
    <source>
        <dbReference type="ARBA" id="ARBA00012891"/>
    </source>
</evidence>
<dbReference type="RefSeq" id="WP_311423108.1">
    <property type="nucleotide sequence ID" value="NZ_JAVREH010000012.1"/>
</dbReference>
<evidence type="ECO:0000259" key="8">
    <source>
        <dbReference type="Pfam" id="PF21338"/>
    </source>
</evidence>
<evidence type="ECO:0000313" key="10">
    <source>
        <dbReference type="Proteomes" id="UP001183176"/>
    </source>
</evidence>
<dbReference type="Gene3D" id="1.10.132.120">
    <property type="match status" value="1"/>
</dbReference>
<dbReference type="PRINTS" id="PR00416">
    <property type="entry name" value="EUTPISMRASEI"/>
</dbReference>
<proteinExistence type="inferred from homology"/>
<comment type="caution">
    <text evidence="9">The sequence shown here is derived from an EMBL/GenBank/DDBJ whole genome shotgun (WGS) entry which is preliminary data.</text>
</comment>
<evidence type="ECO:0000256" key="4">
    <source>
        <dbReference type="ARBA" id="ARBA00023029"/>
    </source>
</evidence>
<dbReference type="SUPFAM" id="SSF55869">
    <property type="entry name" value="DNA topoisomerase I domain"/>
    <property type="match status" value="1"/>
</dbReference>
<dbReference type="Gene3D" id="3.30.66.10">
    <property type="entry name" value="DNA topoisomerase I domain"/>
    <property type="match status" value="1"/>
</dbReference>
<comment type="catalytic activity">
    <reaction evidence="1">
        <text>ATP-independent breakage of single-stranded DNA, followed by passage and rejoining.</text>
        <dbReference type="EC" id="5.6.2.1"/>
    </reaction>
</comment>
<keyword evidence="6" id="KW-0413">Isomerase</keyword>
<dbReference type="SUPFAM" id="SSF56349">
    <property type="entry name" value="DNA breaking-rejoining enzymes"/>
    <property type="match status" value="1"/>
</dbReference>
<keyword evidence="4" id="KW-0799">Topoisomerase</keyword>
<dbReference type="Proteomes" id="UP001183176">
    <property type="component" value="Unassembled WGS sequence"/>
</dbReference>
<dbReference type="InterPro" id="IPR014711">
    <property type="entry name" value="TopoI_cat_a-hlx-sub_euk"/>
</dbReference>
<dbReference type="InterPro" id="IPR011010">
    <property type="entry name" value="DNA_brk_join_enz"/>
</dbReference>
<evidence type="ECO:0000256" key="6">
    <source>
        <dbReference type="ARBA" id="ARBA00023235"/>
    </source>
</evidence>
<dbReference type="Pfam" id="PF01028">
    <property type="entry name" value="Topoisom_I"/>
    <property type="match status" value="1"/>
</dbReference>
<feature type="domain" description="DNA topoisomerase I catalytic core eukaryotic-type" evidence="7">
    <location>
        <begin position="109"/>
        <end position="319"/>
    </location>
</feature>
<dbReference type="InterPro" id="IPR049331">
    <property type="entry name" value="Top1B_N_bact"/>
</dbReference>
<reference evidence="10" key="1">
    <citation type="submission" date="2023-07" db="EMBL/GenBank/DDBJ databases">
        <title>30 novel species of actinomycetes from the DSMZ collection.</title>
        <authorList>
            <person name="Nouioui I."/>
        </authorList>
    </citation>
    <scope>NUCLEOTIDE SEQUENCE [LARGE SCALE GENOMIC DNA]</scope>
    <source>
        <strain evidence="10">DSM 44399</strain>
    </source>
</reference>
<dbReference type="InterPro" id="IPR013500">
    <property type="entry name" value="TopoI_cat_euk"/>
</dbReference>
<dbReference type="EC" id="5.6.2.1" evidence="3"/>
<evidence type="ECO:0000256" key="2">
    <source>
        <dbReference type="ARBA" id="ARBA00006645"/>
    </source>
</evidence>
<sequence length="363" mass="41046">MQPSSRKTLTVDEINELHADVERCADVAGLVYVLGEQPGLTRVRRGKGFSYHDSERKPLTDAEVKSRITALAIPPAWRKVWICPHPDGHLLATGEDEKGRKQYIYHPRWRAVRDMLNFYRLIMFSAHLSEIRQYTEAQLRRRTLDRDRVLAAMIRIIDLSYIRIGNEVYAEENDSYGLTTLTPEHVSVHGDKVSFAFPAKSGKAWDVSIRDRGVARVVRALLDEPGRRLFTIDGKTVTSEEMNQLLFTITGEHITAKNFRTWGGTLAAFSYLKRRLDTDRAAAKVVVAAVDEAAETLGNTRTVARAHYVHPHVLETYTEHTFADYLDQAKPQDVPGLDADERQLAAFLTVLFEAEFSLLTAGP</sequence>
<dbReference type="EMBL" id="JAVREH010000012">
    <property type="protein sequence ID" value="MDT0261954.1"/>
    <property type="molecule type" value="Genomic_DNA"/>
</dbReference>
<protein>
    <recommendedName>
        <fullName evidence="3">DNA topoisomerase</fullName>
        <ecNumber evidence="3">5.6.2.1</ecNumber>
    </recommendedName>
</protein>
<feature type="domain" description="DNA topoisomerase IB N-terminal" evidence="8">
    <location>
        <begin position="48"/>
        <end position="96"/>
    </location>
</feature>
<evidence type="ECO:0000313" key="9">
    <source>
        <dbReference type="EMBL" id="MDT0261954.1"/>
    </source>
</evidence>
<comment type="similarity">
    <text evidence="2">Belongs to the type IB topoisomerase family.</text>
</comment>
<keyword evidence="5" id="KW-0238">DNA-binding</keyword>
<dbReference type="Pfam" id="PF21338">
    <property type="entry name" value="Top1B_N_bact"/>
    <property type="match status" value="1"/>
</dbReference>
<dbReference type="InterPro" id="IPR035447">
    <property type="entry name" value="DNA_topo_I_N_sf"/>
</dbReference>
<keyword evidence="10" id="KW-1185">Reference proteome</keyword>
<dbReference type="Gene3D" id="3.90.15.10">
    <property type="entry name" value="Topoisomerase I, Chain A, domain 3"/>
    <property type="match status" value="1"/>
</dbReference>
<gene>
    <name evidence="9" type="ORF">RM423_11155</name>
</gene>
<dbReference type="PROSITE" id="PS52038">
    <property type="entry name" value="TOPO_IB_2"/>
    <property type="match status" value="1"/>
</dbReference>
<accession>A0ABU2JBC0</accession>
<evidence type="ECO:0000259" key="7">
    <source>
        <dbReference type="Pfam" id="PF01028"/>
    </source>
</evidence>
<name>A0ABU2JBC0_9ACTN</name>
<dbReference type="InterPro" id="IPR001631">
    <property type="entry name" value="TopoI"/>
</dbReference>